<name>A0ABT6ZMY2_9ACTN</name>
<organism evidence="2 3">
    <name type="scientific">Kribbibacterium absianum</name>
    <dbReference type="NCBI Taxonomy" id="3044210"/>
    <lineage>
        <taxon>Bacteria</taxon>
        <taxon>Bacillati</taxon>
        <taxon>Actinomycetota</taxon>
        <taxon>Coriobacteriia</taxon>
        <taxon>Coriobacteriales</taxon>
        <taxon>Kribbibacteriaceae</taxon>
        <taxon>Kribbibacterium</taxon>
    </lineage>
</organism>
<dbReference type="RefSeq" id="WP_283713327.1">
    <property type="nucleotide sequence ID" value="NZ_JASJEW010000003.1"/>
</dbReference>
<evidence type="ECO:0000256" key="1">
    <source>
        <dbReference type="SAM" id="Phobius"/>
    </source>
</evidence>
<keyword evidence="1" id="KW-1133">Transmembrane helix</keyword>
<keyword evidence="1" id="KW-0812">Transmembrane</keyword>
<dbReference type="InterPro" id="IPR019277">
    <property type="entry name" value="DUF2304"/>
</dbReference>
<keyword evidence="1" id="KW-0472">Membrane</keyword>
<evidence type="ECO:0000313" key="2">
    <source>
        <dbReference type="EMBL" id="MDJ1130164.1"/>
    </source>
</evidence>
<proteinExistence type="predicted"/>
<evidence type="ECO:0000313" key="3">
    <source>
        <dbReference type="Proteomes" id="UP001431693"/>
    </source>
</evidence>
<sequence>MSLPQRIVLFLGAVFILALICSAVKKRRIQIEDSLFWVFFAALLVVIGAFPQIAYFFSHLLGFISPSNFVFAAVIAVLLVREFRNSSKISVLRYRLDQLAEEVALDKNEDGRGRDHDQ</sequence>
<dbReference type="Proteomes" id="UP001431693">
    <property type="component" value="Unassembled WGS sequence"/>
</dbReference>
<feature type="transmembrane region" description="Helical" evidence="1">
    <location>
        <begin position="6"/>
        <end position="24"/>
    </location>
</feature>
<comment type="caution">
    <text evidence="2">The sequence shown here is derived from an EMBL/GenBank/DDBJ whole genome shotgun (WGS) entry which is preliminary data.</text>
</comment>
<protein>
    <submittedName>
        <fullName evidence="2">DUF2304 domain-containing protein</fullName>
    </submittedName>
</protein>
<reference evidence="2" key="1">
    <citation type="submission" date="2023-05" db="EMBL/GenBank/DDBJ databases">
        <title>[olsenella] sp. nov., isolated from a pig farm feces dump.</title>
        <authorList>
            <person name="Chang Y.-H."/>
        </authorList>
    </citation>
    <scope>NUCLEOTIDE SEQUENCE</scope>
    <source>
        <strain evidence="2">YH-ols2217</strain>
    </source>
</reference>
<keyword evidence="3" id="KW-1185">Reference proteome</keyword>
<feature type="transmembrane region" description="Helical" evidence="1">
    <location>
        <begin position="63"/>
        <end position="80"/>
    </location>
</feature>
<accession>A0ABT6ZMY2</accession>
<dbReference type="EMBL" id="JASJEX010000004">
    <property type="protein sequence ID" value="MDJ1130164.1"/>
    <property type="molecule type" value="Genomic_DNA"/>
</dbReference>
<dbReference type="Pfam" id="PF10066">
    <property type="entry name" value="DUF2304"/>
    <property type="match status" value="1"/>
</dbReference>
<gene>
    <name evidence="2" type="ORF">QJ043_08765</name>
</gene>
<feature type="transmembrane region" description="Helical" evidence="1">
    <location>
        <begin position="36"/>
        <end position="57"/>
    </location>
</feature>